<dbReference type="InterPro" id="IPR013328">
    <property type="entry name" value="6PGD_dom2"/>
</dbReference>
<dbReference type="Pfam" id="PF14833">
    <property type="entry name" value="NAD_binding_11"/>
    <property type="match status" value="1"/>
</dbReference>
<dbReference type="InterPro" id="IPR008927">
    <property type="entry name" value="6-PGluconate_DH-like_C_sf"/>
</dbReference>
<protein>
    <submittedName>
        <fullName evidence="2">6-phosphogluconate dehydrogenase C-terminal domain-like</fullName>
    </submittedName>
</protein>
<proteinExistence type="predicted"/>
<gene>
    <name evidence="2" type="ORF">PROPJV5_0407</name>
</gene>
<evidence type="ECO:0000259" key="1">
    <source>
        <dbReference type="Pfam" id="PF14833"/>
    </source>
</evidence>
<dbReference type="InterPro" id="IPR029154">
    <property type="entry name" value="HIBADH-like_NADP-bd"/>
</dbReference>
<feature type="domain" description="3-hydroxyisobutyrate dehydrogenase-like NAD-binding" evidence="1">
    <location>
        <begin position="5"/>
        <end position="59"/>
    </location>
</feature>
<organism evidence="2 3">
    <name type="scientific">Propionibacterium ruminifibrarum</name>
    <dbReference type="NCBI Taxonomy" id="1962131"/>
    <lineage>
        <taxon>Bacteria</taxon>
        <taxon>Bacillati</taxon>
        <taxon>Actinomycetota</taxon>
        <taxon>Actinomycetes</taxon>
        <taxon>Propionibacteriales</taxon>
        <taxon>Propionibacteriaceae</taxon>
        <taxon>Propionibacterium</taxon>
    </lineage>
</organism>
<keyword evidence="3" id="KW-1185">Reference proteome</keyword>
<dbReference type="GO" id="GO:0051287">
    <property type="term" value="F:NAD binding"/>
    <property type="evidence" value="ECO:0007669"/>
    <property type="project" value="InterPro"/>
</dbReference>
<dbReference type="AlphaFoldDB" id="A0A375HYM4"/>
<dbReference type="Gene3D" id="1.10.1040.10">
    <property type="entry name" value="N-(1-d-carboxylethyl)-l-norvaline Dehydrogenase, domain 2"/>
    <property type="match status" value="1"/>
</dbReference>
<reference evidence="3" key="1">
    <citation type="submission" date="2018-02" db="EMBL/GenBank/DDBJ databases">
        <authorList>
            <person name="Hornung B."/>
        </authorList>
    </citation>
    <scope>NUCLEOTIDE SEQUENCE [LARGE SCALE GENOMIC DNA]</scope>
</reference>
<accession>A0A375HYM4</accession>
<sequence length="74" mass="7801">MLGVGFAPNLHIKDLANVLDTGHGVEAPLPLTSLVREMMSVLAGDGFASEDHSSLVKVYEKLAGIELRPGATQD</sequence>
<dbReference type="RefSeq" id="WP_338047464.1">
    <property type="nucleotide sequence ID" value="NZ_OMOH01000002.1"/>
</dbReference>
<dbReference type="EMBL" id="OMOH01000002">
    <property type="protein sequence ID" value="SPF67454.1"/>
    <property type="molecule type" value="Genomic_DNA"/>
</dbReference>
<evidence type="ECO:0000313" key="3">
    <source>
        <dbReference type="Proteomes" id="UP000265962"/>
    </source>
</evidence>
<dbReference type="SUPFAM" id="SSF48179">
    <property type="entry name" value="6-phosphogluconate dehydrogenase C-terminal domain-like"/>
    <property type="match status" value="1"/>
</dbReference>
<evidence type="ECO:0000313" key="2">
    <source>
        <dbReference type="EMBL" id="SPF67454.1"/>
    </source>
</evidence>
<dbReference type="Proteomes" id="UP000265962">
    <property type="component" value="Unassembled WGS sequence"/>
</dbReference>
<name>A0A375HYM4_9ACTN</name>